<evidence type="ECO:0000313" key="1">
    <source>
        <dbReference type="EMBL" id="CAB4693396.1"/>
    </source>
</evidence>
<dbReference type="GO" id="GO:0030246">
    <property type="term" value="F:carbohydrate binding"/>
    <property type="evidence" value="ECO:0007669"/>
    <property type="project" value="InterPro"/>
</dbReference>
<reference evidence="1" key="1">
    <citation type="submission" date="2020-05" db="EMBL/GenBank/DDBJ databases">
        <authorList>
            <person name="Chiriac C."/>
            <person name="Salcher M."/>
            <person name="Ghai R."/>
            <person name="Kavagutti S V."/>
        </authorList>
    </citation>
    <scope>NUCLEOTIDE SEQUENCE</scope>
</reference>
<dbReference type="SUPFAM" id="SSF49452">
    <property type="entry name" value="Starch-binding domain-like"/>
    <property type="match status" value="1"/>
</dbReference>
<organism evidence="1">
    <name type="scientific">freshwater metagenome</name>
    <dbReference type="NCBI Taxonomy" id="449393"/>
    <lineage>
        <taxon>unclassified sequences</taxon>
        <taxon>metagenomes</taxon>
        <taxon>ecological metagenomes</taxon>
    </lineage>
</organism>
<dbReference type="AlphaFoldDB" id="A0A6J6P3N9"/>
<proteinExistence type="predicted"/>
<sequence>MSGETTGVVRGTVTDAAGPVAGVCVYLYTSPAGPASYGTCSQADGSWYLAGVEPGTAYRVGFADPTGRFVTQWWSGAPGGAPTYAGGLAIGAVTAGGDLSGIDARMEDVS</sequence>
<dbReference type="InterPro" id="IPR013784">
    <property type="entry name" value="Carb-bd-like_fold"/>
</dbReference>
<protein>
    <submittedName>
        <fullName evidence="1">Unannotated protein</fullName>
    </submittedName>
</protein>
<gene>
    <name evidence="1" type="ORF">UFOPK2579_00547</name>
</gene>
<name>A0A6J6P3N9_9ZZZZ</name>
<accession>A0A6J6P3N9</accession>
<dbReference type="EMBL" id="CAEZXR010000045">
    <property type="protein sequence ID" value="CAB4693396.1"/>
    <property type="molecule type" value="Genomic_DNA"/>
</dbReference>